<dbReference type="Proteomes" id="UP001305787">
    <property type="component" value="Plasmid lp28-7"/>
</dbReference>
<keyword evidence="2" id="KW-1185">Reference proteome</keyword>
<reference evidence="1" key="1">
    <citation type="submission" date="2024-11" db="EMBL/GenBank/DDBJ databases">
        <title>Sequencing of Borrelia variable plasmids from multiple Borrelia sensu lato isolates.</title>
        <authorList>
            <person name="Mongodin E.F."/>
            <person name="Rudenko N."/>
            <person name="Fraser C.M."/>
            <person name="Schutzer S."/>
            <person name="Luft B."/>
            <person name="Morgan R."/>
            <person name="Casjens S."/>
            <person name="Qiu W."/>
        </authorList>
    </citation>
    <scope>NUCLEOTIDE SEQUENCE</scope>
    <source>
        <strain evidence="1">21038</strain>
    </source>
</reference>
<geneLocation type="plasmid" evidence="1 2">
    <name>lp28-7</name>
</geneLocation>
<accession>A0ACD5G729</accession>
<organism evidence="1 2">
    <name type="scientific">Borrelia andersonii</name>
    <name type="common">Borreliella andersonii</name>
    <dbReference type="NCBI Taxonomy" id="42109"/>
    <lineage>
        <taxon>Bacteria</taxon>
        <taxon>Pseudomonadati</taxon>
        <taxon>Spirochaetota</taxon>
        <taxon>Spirochaetia</taxon>
        <taxon>Spirochaetales</taxon>
        <taxon>Borreliaceae</taxon>
        <taxon>Borreliella</taxon>
    </lineage>
</organism>
<gene>
    <name evidence="1" type="ORF">QIA45_05000</name>
</gene>
<protein>
    <submittedName>
        <fullName evidence="1">PilZN3 domain-containing protein</fullName>
    </submittedName>
</protein>
<dbReference type="EMBL" id="CP179264">
    <property type="protein sequence ID" value="XOU13244.1"/>
    <property type="molecule type" value="Genomic_DNA"/>
</dbReference>
<evidence type="ECO:0000313" key="1">
    <source>
        <dbReference type="EMBL" id="XOU13244.1"/>
    </source>
</evidence>
<evidence type="ECO:0000313" key="2">
    <source>
        <dbReference type="Proteomes" id="UP001305787"/>
    </source>
</evidence>
<keyword evidence="1" id="KW-0614">Plasmid</keyword>
<proteinExistence type="predicted"/>
<name>A0ACD5G729_BORAD</name>
<sequence length="265" mass="30257">MVSSRKIREYINRYRGKEIKVSAGINTFLNLSNIVKMSIDTYSVCGIIYSISGDSIKIIFKENNLLPFLFKDKNLGIIELEKNSDSNNTSDFYPPLPVKLLGFSSYSLKDKEYNLLKFKFSTSMPEEILIKVVKLLELKFGQNQRIHERIIVDKNSVRKLKIDFDKVFIDFNGLKYKCSVRDLSYGGALAIVDFDGDVDTNIIGDLIFSFELIDKEIFIRSKLVSSASIQTSSGKVFALGIAFNEDNIPLEYTILIHNYLNCFED</sequence>